<proteinExistence type="predicted"/>
<dbReference type="EMBL" id="QGKW02001660">
    <property type="protein sequence ID" value="KAF2577576.1"/>
    <property type="molecule type" value="Genomic_DNA"/>
</dbReference>
<organism evidence="2 3">
    <name type="scientific">Brassica cretica</name>
    <name type="common">Mustard</name>
    <dbReference type="NCBI Taxonomy" id="69181"/>
    <lineage>
        <taxon>Eukaryota</taxon>
        <taxon>Viridiplantae</taxon>
        <taxon>Streptophyta</taxon>
        <taxon>Embryophyta</taxon>
        <taxon>Tracheophyta</taxon>
        <taxon>Spermatophyta</taxon>
        <taxon>Magnoliopsida</taxon>
        <taxon>eudicotyledons</taxon>
        <taxon>Gunneridae</taxon>
        <taxon>Pentapetalae</taxon>
        <taxon>rosids</taxon>
        <taxon>malvids</taxon>
        <taxon>Brassicales</taxon>
        <taxon>Brassicaceae</taxon>
        <taxon>Brassiceae</taxon>
        <taxon>Brassica</taxon>
    </lineage>
</organism>
<reference evidence="2" key="1">
    <citation type="submission" date="2019-12" db="EMBL/GenBank/DDBJ databases">
        <title>Genome sequencing and annotation of Brassica cretica.</title>
        <authorList>
            <person name="Studholme D.J."/>
            <person name="Sarris P.F."/>
        </authorList>
    </citation>
    <scope>NUCLEOTIDE SEQUENCE</scope>
    <source>
        <strain evidence="2">PFS-001/15</strain>
        <tissue evidence="2">Leaf</tissue>
    </source>
</reference>
<sequence>MNSVDRRYYSSIAWRCYSVSATIVEENELITISIFYTPLRSIPISSSFGFDGNQRRNTINVTNHIDSHNRRLVLRLSPPYPSLLMSREPSLLLLVSFSGAELRHGGETSDGAAASHHRRHRVSPPPSPIHTTISGAPPAVHPMSPETFLCCQRLCRVVNQGEA</sequence>
<feature type="region of interest" description="Disordered" evidence="1">
    <location>
        <begin position="105"/>
        <end position="138"/>
    </location>
</feature>
<name>A0A8S9J8G4_BRACR</name>
<protein>
    <submittedName>
        <fullName evidence="2">Uncharacterized protein</fullName>
    </submittedName>
</protein>
<dbReference type="AlphaFoldDB" id="A0A8S9J8G4"/>
<comment type="caution">
    <text evidence="2">The sequence shown here is derived from an EMBL/GenBank/DDBJ whole genome shotgun (WGS) entry which is preliminary data.</text>
</comment>
<evidence type="ECO:0000256" key="1">
    <source>
        <dbReference type="SAM" id="MobiDB-lite"/>
    </source>
</evidence>
<accession>A0A8S9J8G4</accession>
<evidence type="ECO:0000313" key="3">
    <source>
        <dbReference type="Proteomes" id="UP000712281"/>
    </source>
</evidence>
<evidence type="ECO:0000313" key="2">
    <source>
        <dbReference type="EMBL" id="KAF2577576.1"/>
    </source>
</evidence>
<dbReference type="Proteomes" id="UP000712281">
    <property type="component" value="Unassembled WGS sequence"/>
</dbReference>
<gene>
    <name evidence="2" type="ORF">F2Q68_00005024</name>
</gene>